<sequence>MDKLNWSTVANMINYYKTNNVSKLTPDQIECMNLVRDIFVKADPLSVNVTKRFQSDEELVEYYGNLEKQYSGVSSSSNKTTKDIFDQSFITSPIMKTYASKFYKRHLNLAASHLSEVFKYQMATAITQNKPLPLFNIDTTHDYLKTLYHKADMPPNVQQAVVNKSNERLSVCTDVINNVVDDLLYGTHNGYYINTTLYPNVRTAVHRFRHNITHLLNCPLTLSTNIYNLIETKTNLSKNIDYKPLERVEHQNSQIPVQQHLTEMAFENEALRRAKIQEMNIKYANLLNKK</sequence>
<dbReference type="KEGG" id="vg:26855114"/>
<protein>
    <submittedName>
        <fullName evidence="1">Gp41</fullName>
    </submittedName>
</protein>
<reference evidence="1 2" key="1">
    <citation type="journal article" date="2015" name="Virol. Sin.">
        <title>Genome sequencing and analysis of a granulovirus isolated from the Asiatic rice leafroller, Cnaphalocrocis medinalis.</title>
        <authorList>
            <person name="Zhang S."/>
            <person name="Zhu Z."/>
            <person name="Sun S."/>
            <person name="Chen Q."/>
            <person name="Deng F."/>
            <person name="Yang K."/>
        </authorList>
    </citation>
    <scope>NUCLEOTIDE SEQUENCE [LARGE SCALE GENOMIC DNA]</scope>
    <source>
        <strain evidence="1 2">Enping</strain>
    </source>
</reference>
<evidence type="ECO:0000313" key="2">
    <source>
        <dbReference type="Proteomes" id="UP000202719"/>
    </source>
</evidence>
<dbReference type="InterPro" id="IPR006790">
    <property type="entry name" value="Baculovirus_Gp41"/>
</dbReference>
<dbReference type="Proteomes" id="UP000202719">
    <property type="component" value="Segment"/>
</dbReference>
<organism evidence="1 2">
    <name type="scientific">Cnaphalocrocis medinalis granulovirus</name>
    <dbReference type="NCBI Taxonomy" id="1750712"/>
    <lineage>
        <taxon>Viruses</taxon>
        <taxon>Viruses incertae sedis</taxon>
        <taxon>Naldaviricetes</taxon>
        <taxon>Lefavirales</taxon>
        <taxon>Baculoviridae</taxon>
        <taxon>Betabaculovirus</taxon>
        <taxon>Betabaculovirus cnamedinalis</taxon>
    </lineage>
</organism>
<name>A0A120L158_9BBAC</name>
<dbReference type="RefSeq" id="YP_009230007.1">
    <property type="nucleotide sequence ID" value="NC_029304.2"/>
</dbReference>
<gene>
    <name evidence="1" type="primary">gp41</name>
</gene>
<dbReference type="GeneID" id="26855114"/>
<dbReference type="GO" id="GO:0005198">
    <property type="term" value="F:structural molecule activity"/>
    <property type="evidence" value="ECO:0007669"/>
    <property type="project" value="InterPro"/>
</dbReference>
<evidence type="ECO:0000313" key="1">
    <source>
        <dbReference type="EMBL" id="AMF83840.1"/>
    </source>
</evidence>
<dbReference type="EMBL" id="KU593505">
    <property type="protein sequence ID" value="AMF83840.1"/>
    <property type="molecule type" value="Genomic_DNA"/>
</dbReference>
<accession>A0A120L158</accession>
<dbReference type="GO" id="GO:0044423">
    <property type="term" value="C:virion component"/>
    <property type="evidence" value="ECO:0007669"/>
    <property type="project" value="InterPro"/>
</dbReference>
<proteinExistence type="predicted"/>
<dbReference type="Pfam" id="PF04700">
    <property type="entry name" value="Baculo_gp41"/>
    <property type="match status" value="1"/>
</dbReference>
<keyword evidence="2" id="KW-1185">Reference proteome</keyword>
<dbReference type="OrthoDB" id="3665at10239"/>